<accession>D0L6A8</accession>
<dbReference type="AlphaFoldDB" id="D0L6A8"/>
<dbReference type="EMBL" id="CP001802">
    <property type="protein sequence ID" value="ACY20665.1"/>
    <property type="molecule type" value="Genomic_DNA"/>
</dbReference>
<organism evidence="3 4">
    <name type="scientific">Gordonia bronchialis (strain ATCC 25592 / DSM 43247 / BCRC 13721 / JCM 3198 / KCTC 3076 / NBRC 16047 / NCTC 10667)</name>
    <name type="common">Rhodococcus bronchialis</name>
    <dbReference type="NCBI Taxonomy" id="526226"/>
    <lineage>
        <taxon>Bacteria</taxon>
        <taxon>Bacillati</taxon>
        <taxon>Actinomycetota</taxon>
        <taxon>Actinomycetes</taxon>
        <taxon>Mycobacteriales</taxon>
        <taxon>Gordoniaceae</taxon>
        <taxon>Gordonia</taxon>
    </lineage>
</organism>
<dbReference type="RefSeq" id="WP_012833235.1">
    <property type="nucleotide sequence ID" value="NC_013441.1"/>
</dbReference>
<dbReference type="Pfam" id="PF09922">
    <property type="entry name" value="LiaF-like_C"/>
    <property type="match status" value="1"/>
</dbReference>
<evidence type="ECO:0000313" key="4">
    <source>
        <dbReference type="Proteomes" id="UP000001219"/>
    </source>
</evidence>
<protein>
    <submittedName>
        <fullName evidence="3">Uncharacterized protein</fullName>
    </submittedName>
</protein>
<proteinExistence type="predicted"/>
<evidence type="ECO:0000259" key="2">
    <source>
        <dbReference type="Pfam" id="PF09922"/>
    </source>
</evidence>
<gene>
    <name evidence="3" type="ordered locus">Gbro_1382</name>
</gene>
<sequence length="217" mass="22703">MSTPGELPPPDDRRARLRAADADRELVHEILSAAMANGNLSPDEYEERAGKAVMAKTFGDLDELTDDLPVAQLGVVMPSWSAVGDRPPAVAGTRVNSASSRRPTHHSFALMAASEVKGNAVVDDSLTATAIMGGVEIDLRAAEFTSGQLTIRCFALMGGIDIVVPDDVTVEISGMAVMGGFSKRADGQGAPGAPSIRVVGFALMGGVDVKRKAREED</sequence>
<dbReference type="Pfam" id="PF08044">
    <property type="entry name" value="DUF1707"/>
    <property type="match status" value="1"/>
</dbReference>
<dbReference type="KEGG" id="gbr:Gbro_1382"/>
<dbReference type="PANTHER" id="PTHR40763:SF4">
    <property type="entry name" value="DUF1707 DOMAIN-CONTAINING PROTEIN"/>
    <property type="match status" value="1"/>
</dbReference>
<feature type="domain" description="DUF1707" evidence="1">
    <location>
        <begin position="17"/>
        <end position="69"/>
    </location>
</feature>
<reference evidence="3 4" key="2">
    <citation type="journal article" date="2010" name="Stand. Genomic Sci.">
        <title>Complete genome sequence of Gordonia bronchialis type strain (3410).</title>
        <authorList>
            <person name="Ivanova N."/>
            <person name="Sikorski J."/>
            <person name="Jando M."/>
            <person name="Lapidus A."/>
            <person name="Nolan M."/>
            <person name="Lucas S."/>
            <person name="Del Rio T.G."/>
            <person name="Tice H."/>
            <person name="Copeland A."/>
            <person name="Cheng J.F."/>
            <person name="Chen F."/>
            <person name="Bruce D."/>
            <person name="Goodwin L."/>
            <person name="Pitluck S."/>
            <person name="Mavromatis K."/>
            <person name="Ovchinnikova G."/>
            <person name="Pati A."/>
            <person name="Chen A."/>
            <person name="Palaniappan K."/>
            <person name="Land M."/>
            <person name="Hauser L."/>
            <person name="Chang Y.J."/>
            <person name="Jeffries C.D."/>
            <person name="Chain P."/>
            <person name="Saunders E."/>
            <person name="Han C."/>
            <person name="Detter J.C."/>
            <person name="Brettin T."/>
            <person name="Rohde M."/>
            <person name="Goker M."/>
            <person name="Bristow J."/>
            <person name="Eisen J.A."/>
            <person name="Markowitz V."/>
            <person name="Hugenholtz P."/>
            <person name="Klenk H.P."/>
            <person name="Kyrpides N.C."/>
        </authorList>
    </citation>
    <scope>NUCLEOTIDE SEQUENCE [LARGE SCALE GENOMIC DNA]</scope>
    <source>
        <strain evidence="4">ATCC 25592 / DSM 43247 / BCRC 13721 / JCM 3198 / KCTC 3076 / NBRC 16047 / NCTC 10667</strain>
    </source>
</reference>
<evidence type="ECO:0000259" key="1">
    <source>
        <dbReference type="Pfam" id="PF08044"/>
    </source>
</evidence>
<dbReference type="eggNOG" id="COG4758">
    <property type="taxonomic scope" value="Bacteria"/>
</dbReference>
<dbReference type="InterPro" id="IPR012551">
    <property type="entry name" value="DUF1707_SHOCT-like"/>
</dbReference>
<name>D0L6A8_GORB4</name>
<dbReference type="OrthoDB" id="3625082at2"/>
<feature type="domain" description="Cell wall-active antibiotics response LiaF-like C-terminal" evidence="2">
    <location>
        <begin position="125"/>
        <end position="181"/>
    </location>
</feature>
<dbReference type="InterPro" id="IPR024425">
    <property type="entry name" value="LiaF-like_C"/>
</dbReference>
<dbReference type="HOGENOM" id="CLU_075817_0_0_11"/>
<evidence type="ECO:0000313" key="3">
    <source>
        <dbReference type="EMBL" id="ACY20665.1"/>
    </source>
</evidence>
<dbReference type="PANTHER" id="PTHR40763">
    <property type="entry name" value="MEMBRANE PROTEIN-RELATED"/>
    <property type="match status" value="1"/>
</dbReference>
<reference evidence="4" key="1">
    <citation type="submission" date="2009-10" db="EMBL/GenBank/DDBJ databases">
        <title>The complete chromosome of Gordonia bronchialis DSM 43247.</title>
        <authorList>
            <consortium name="US DOE Joint Genome Institute (JGI-PGF)"/>
            <person name="Lucas S."/>
            <person name="Copeland A."/>
            <person name="Lapidus A."/>
            <person name="Glavina del Rio T."/>
            <person name="Dalin E."/>
            <person name="Tice H."/>
            <person name="Bruce D."/>
            <person name="Goodwin L."/>
            <person name="Pitluck S."/>
            <person name="Kyrpides N."/>
            <person name="Mavromatis K."/>
            <person name="Ivanova N."/>
            <person name="Ovchinnikova G."/>
            <person name="Saunders E."/>
            <person name="Brettin T."/>
            <person name="Detter J.C."/>
            <person name="Han C."/>
            <person name="Larimer F."/>
            <person name="Land M."/>
            <person name="Hauser L."/>
            <person name="Markowitz V."/>
            <person name="Cheng J.-F."/>
            <person name="Hugenholtz P."/>
            <person name="Woyke T."/>
            <person name="Wu D."/>
            <person name="Jando M."/>
            <person name="Schneider S."/>
            <person name="Goeker M."/>
            <person name="Klenk H.-P."/>
            <person name="Eisen J.A."/>
        </authorList>
    </citation>
    <scope>NUCLEOTIDE SEQUENCE [LARGE SCALE GENOMIC DNA]</scope>
    <source>
        <strain evidence="4">ATCC 25592 / DSM 43247 / BCRC 13721 / JCM 3198 / KCTC 3076 / NBRC 16047 / NCTC 10667</strain>
    </source>
</reference>
<dbReference type="Proteomes" id="UP000001219">
    <property type="component" value="Chromosome"/>
</dbReference>
<keyword evidence="4" id="KW-1185">Reference proteome</keyword>
<dbReference type="STRING" id="526226.Gbro_1382"/>